<keyword evidence="2" id="KW-0723">Serine/threonine-protein kinase</keyword>
<dbReference type="SUPFAM" id="SSF56112">
    <property type="entry name" value="Protein kinase-like (PK-like)"/>
    <property type="match status" value="1"/>
</dbReference>
<sequence>MTSVRSPQLFTQYPGVESIAYYRKGGFHPIHIDDVLQNRYRIVNKLGYGAYGTVWLVEDLNSGRCAALKVLAAEASKGSEVVSEVAILRHLKQRQLSADGGSEGQEFLMEFFDDFKVEGPNGTHQCIVTEVLGPGIGADVDEVYDEDRYPIEIAKMLVAQVIRGVAYLHSCGVAHGGKRSHEVFHDKLISIFYRPSHWKHIVAYTWD</sequence>
<name>B0CN89_LACBS</name>
<evidence type="ECO:0000256" key="4">
    <source>
        <dbReference type="ARBA" id="ARBA00022741"/>
    </source>
</evidence>
<gene>
    <name evidence="11" type="ORF">LACBIDRAFT_228774</name>
</gene>
<dbReference type="AlphaFoldDB" id="B0CN89"/>
<dbReference type="Proteomes" id="UP000001194">
    <property type="component" value="Unassembled WGS sequence"/>
</dbReference>
<dbReference type="RefSeq" id="XP_001874098.1">
    <property type="nucleotide sequence ID" value="XM_001874063.1"/>
</dbReference>
<keyword evidence="4 9" id="KW-0547">Nucleotide-binding</keyword>
<comment type="catalytic activity">
    <reaction evidence="8">
        <text>L-seryl-[protein] + ATP = O-phospho-L-seryl-[protein] + ADP + H(+)</text>
        <dbReference type="Rhea" id="RHEA:17989"/>
        <dbReference type="Rhea" id="RHEA-COMP:9863"/>
        <dbReference type="Rhea" id="RHEA-COMP:11604"/>
        <dbReference type="ChEBI" id="CHEBI:15378"/>
        <dbReference type="ChEBI" id="CHEBI:29999"/>
        <dbReference type="ChEBI" id="CHEBI:30616"/>
        <dbReference type="ChEBI" id="CHEBI:83421"/>
        <dbReference type="ChEBI" id="CHEBI:456216"/>
        <dbReference type="EC" id="2.7.11.1"/>
    </reaction>
</comment>
<dbReference type="EMBL" id="DS547091">
    <property type="protein sequence ID" value="EDR15890.1"/>
    <property type="molecule type" value="Genomic_DNA"/>
</dbReference>
<dbReference type="KEGG" id="lbc:LACBIDRAFT_228774"/>
<dbReference type="InterPro" id="IPR011009">
    <property type="entry name" value="Kinase-like_dom_sf"/>
</dbReference>
<dbReference type="GO" id="GO:0000245">
    <property type="term" value="P:spliceosomal complex assembly"/>
    <property type="evidence" value="ECO:0007669"/>
    <property type="project" value="TreeGrafter"/>
</dbReference>
<dbReference type="OrthoDB" id="5979581at2759"/>
<dbReference type="SMART" id="SM00220">
    <property type="entry name" value="S_TKc"/>
    <property type="match status" value="1"/>
</dbReference>
<evidence type="ECO:0000313" key="11">
    <source>
        <dbReference type="EMBL" id="EDR15890.1"/>
    </source>
</evidence>
<evidence type="ECO:0000256" key="3">
    <source>
        <dbReference type="ARBA" id="ARBA00022679"/>
    </source>
</evidence>
<evidence type="ECO:0000256" key="5">
    <source>
        <dbReference type="ARBA" id="ARBA00022777"/>
    </source>
</evidence>
<dbReference type="GO" id="GO:0004674">
    <property type="term" value="F:protein serine/threonine kinase activity"/>
    <property type="evidence" value="ECO:0007669"/>
    <property type="project" value="UniProtKB-KW"/>
</dbReference>
<evidence type="ECO:0000256" key="7">
    <source>
        <dbReference type="ARBA" id="ARBA00047899"/>
    </source>
</evidence>
<keyword evidence="6 9" id="KW-0067">ATP-binding</keyword>
<dbReference type="HOGENOM" id="CLU_000288_81_7_1"/>
<dbReference type="InterPro" id="IPR000719">
    <property type="entry name" value="Prot_kinase_dom"/>
</dbReference>
<dbReference type="EC" id="2.7.11.1" evidence="1"/>
<dbReference type="GO" id="GO:0005634">
    <property type="term" value="C:nucleus"/>
    <property type="evidence" value="ECO:0007669"/>
    <property type="project" value="TreeGrafter"/>
</dbReference>
<evidence type="ECO:0000256" key="2">
    <source>
        <dbReference type="ARBA" id="ARBA00022527"/>
    </source>
</evidence>
<reference evidence="11 12" key="1">
    <citation type="journal article" date="2008" name="Nature">
        <title>The genome of Laccaria bicolor provides insights into mycorrhizal symbiosis.</title>
        <authorList>
            <person name="Martin F."/>
            <person name="Aerts A."/>
            <person name="Ahren D."/>
            <person name="Brun A."/>
            <person name="Danchin E.G.J."/>
            <person name="Duchaussoy F."/>
            <person name="Gibon J."/>
            <person name="Kohler A."/>
            <person name="Lindquist E."/>
            <person name="Pereda V."/>
            <person name="Salamov A."/>
            <person name="Shapiro H.J."/>
            <person name="Wuyts J."/>
            <person name="Blaudez D."/>
            <person name="Buee M."/>
            <person name="Brokstein P."/>
            <person name="Canbaeck B."/>
            <person name="Cohen D."/>
            <person name="Courty P.E."/>
            <person name="Coutinho P.M."/>
            <person name="Delaruelle C."/>
            <person name="Detter J.C."/>
            <person name="Deveau A."/>
            <person name="DiFazio S."/>
            <person name="Duplessis S."/>
            <person name="Fraissinet-Tachet L."/>
            <person name="Lucic E."/>
            <person name="Frey-Klett P."/>
            <person name="Fourrey C."/>
            <person name="Feussner I."/>
            <person name="Gay G."/>
            <person name="Grimwood J."/>
            <person name="Hoegger P.J."/>
            <person name="Jain P."/>
            <person name="Kilaru S."/>
            <person name="Labbe J."/>
            <person name="Lin Y.C."/>
            <person name="Legue V."/>
            <person name="Le Tacon F."/>
            <person name="Marmeisse R."/>
            <person name="Melayah D."/>
            <person name="Montanini B."/>
            <person name="Muratet M."/>
            <person name="Nehls U."/>
            <person name="Niculita-Hirzel H."/>
            <person name="Oudot-Le Secq M.P."/>
            <person name="Peter M."/>
            <person name="Quesneville H."/>
            <person name="Rajashekar B."/>
            <person name="Reich M."/>
            <person name="Rouhier N."/>
            <person name="Schmutz J."/>
            <person name="Yin T."/>
            <person name="Chalot M."/>
            <person name="Henrissat B."/>
            <person name="Kuees U."/>
            <person name="Lucas S."/>
            <person name="Van de Peer Y."/>
            <person name="Podila G.K."/>
            <person name="Polle A."/>
            <person name="Pukkila P.J."/>
            <person name="Richardson P.M."/>
            <person name="Rouze P."/>
            <person name="Sanders I.R."/>
            <person name="Stajich J.E."/>
            <person name="Tunlid A."/>
            <person name="Tuskan G."/>
            <person name="Grigoriev I.V."/>
        </authorList>
    </citation>
    <scope>NUCLEOTIDE SEQUENCE [LARGE SCALE GENOMIC DNA]</scope>
    <source>
        <strain evidence="12">S238N-H82 / ATCC MYA-4686</strain>
    </source>
</reference>
<dbReference type="Pfam" id="PF00069">
    <property type="entry name" value="Pkinase"/>
    <property type="match status" value="1"/>
</dbReference>
<dbReference type="InParanoid" id="B0CN89"/>
<keyword evidence="12" id="KW-1185">Reference proteome</keyword>
<evidence type="ECO:0000256" key="9">
    <source>
        <dbReference type="PROSITE-ProRule" id="PRU10141"/>
    </source>
</evidence>
<evidence type="ECO:0000256" key="6">
    <source>
        <dbReference type="ARBA" id="ARBA00022840"/>
    </source>
</evidence>
<dbReference type="PANTHER" id="PTHR47634:SF9">
    <property type="entry name" value="PROTEIN KINASE DOMAIN-CONTAINING PROTEIN-RELATED"/>
    <property type="match status" value="1"/>
</dbReference>
<evidence type="ECO:0000313" key="12">
    <source>
        <dbReference type="Proteomes" id="UP000001194"/>
    </source>
</evidence>
<dbReference type="PANTHER" id="PTHR47634">
    <property type="entry name" value="PROTEIN KINASE DOMAIN-CONTAINING PROTEIN-RELATED"/>
    <property type="match status" value="1"/>
</dbReference>
<feature type="binding site" evidence="9">
    <location>
        <position position="69"/>
    </location>
    <ligand>
        <name>ATP</name>
        <dbReference type="ChEBI" id="CHEBI:30616"/>
    </ligand>
</feature>
<dbReference type="Gene3D" id="3.30.200.20">
    <property type="entry name" value="Phosphorylase Kinase, domain 1"/>
    <property type="match status" value="1"/>
</dbReference>
<dbReference type="PROSITE" id="PS00107">
    <property type="entry name" value="PROTEIN_KINASE_ATP"/>
    <property type="match status" value="1"/>
</dbReference>
<dbReference type="GO" id="GO:0050684">
    <property type="term" value="P:regulation of mRNA processing"/>
    <property type="evidence" value="ECO:0007669"/>
    <property type="project" value="TreeGrafter"/>
</dbReference>
<accession>B0CN89</accession>
<dbReference type="GO" id="GO:0005737">
    <property type="term" value="C:cytoplasm"/>
    <property type="evidence" value="ECO:0007669"/>
    <property type="project" value="TreeGrafter"/>
</dbReference>
<evidence type="ECO:0000256" key="1">
    <source>
        <dbReference type="ARBA" id="ARBA00012513"/>
    </source>
</evidence>
<dbReference type="Gene3D" id="1.10.510.10">
    <property type="entry name" value="Transferase(Phosphotransferase) domain 1"/>
    <property type="match status" value="1"/>
</dbReference>
<proteinExistence type="predicted"/>
<feature type="domain" description="Protein kinase" evidence="10">
    <location>
        <begin position="40"/>
        <end position="207"/>
    </location>
</feature>
<dbReference type="InterPro" id="IPR051334">
    <property type="entry name" value="SRPK"/>
</dbReference>
<keyword evidence="5" id="KW-0418">Kinase</keyword>
<dbReference type="InterPro" id="IPR017441">
    <property type="entry name" value="Protein_kinase_ATP_BS"/>
</dbReference>
<organism evidence="12">
    <name type="scientific">Laccaria bicolor (strain S238N-H82 / ATCC MYA-4686)</name>
    <name type="common">Bicoloured deceiver</name>
    <name type="synonym">Laccaria laccata var. bicolor</name>
    <dbReference type="NCBI Taxonomy" id="486041"/>
    <lineage>
        <taxon>Eukaryota</taxon>
        <taxon>Fungi</taxon>
        <taxon>Dikarya</taxon>
        <taxon>Basidiomycota</taxon>
        <taxon>Agaricomycotina</taxon>
        <taxon>Agaricomycetes</taxon>
        <taxon>Agaricomycetidae</taxon>
        <taxon>Agaricales</taxon>
        <taxon>Agaricineae</taxon>
        <taxon>Hydnangiaceae</taxon>
        <taxon>Laccaria</taxon>
    </lineage>
</organism>
<dbReference type="GO" id="GO:0005524">
    <property type="term" value="F:ATP binding"/>
    <property type="evidence" value="ECO:0007669"/>
    <property type="project" value="UniProtKB-UniRule"/>
</dbReference>
<dbReference type="PROSITE" id="PS50011">
    <property type="entry name" value="PROTEIN_KINASE_DOM"/>
    <property type="match status" value="1"/>
</dbReference>
<evidence type="ECO:0000259" key="10">
    <source>
        <dbReference type="PROSITE" id="PS50011"/>
    </source>
</evidence>
<evidence type="ECO:0000256" key="8">
    <source>
        <dbReference type="ARBA" id="ARBA00048679"/>
    </source>
</evidence>
<dbReference type="GeneID" id="6069271"/>
<keyword evidence="3" id="KW-0808">Transferase</keyword>
<comment type="catalytic activity">
    <reaction evidence="7">
        <text>L-threonyl-[protein] + ATP = O-phospho-L-threonyl-[protein] + ADP + H(+)</text>
        <dbReference type="Rhea" id="RHEA:46608"/>
        <dbReference type="Rhea" id="RHEA-COMP:11060"/>
        <dbReference type="Rhea" id="RHEA-COMP:11605"/>
        <dbReference type="ChEBI" id="CHEBI:15378"/>
        <dbReference type="ChEBI" id="CHEBI:30013"/>
        <dbReference type="ChEBI" id="CHEBI:30616"/>
        <dbReference type="ChEBI" id="CHEBI:61977"/>
        <dbReference type="ChEBI" id="CHEBI:456216"/>
        <dbReference type="EC" id="2.7.11.1"/>
    </reaction>
</comment>
<protein>
    <recommendedName>
        <fullName evidence="1">non-specific serine/threonine protein kinase</fullName>
        <ecNumber evidence="1">2.7.11.1</ecNumber>
    </recommendedName>
</protein>